<dbReference type="EMBL" id="JAULSW010000006">
    <property type="protein sequence ID" value="KAK3377788.1"/>
    <property type="molecule type" value="Genomic_DNA"/>
</dbReference>
<reference evidence="2" key="2">
    <citation type="submission" date="2023-06" db="EMBL/GenBank/DDBJ databases">
        <authorList>
            <consortium name="Lawrence Berkeley National Laboratory"/>
            <person name="Haridas S."/>
            <person name="Hensen N."/>
            <person name="Bonometti L."/>
            <person name="Westerberg I."/>
            <person name="Brannstrom I.O."/>
            <person name="Guillou S."/>
            <person name="Cros-Aarteil S."/>
            <person name="Calhoun S."/>
            <person name="Kuo A."/>
            <person name="Mondo S."/>
            <person name="Pangilinan J."/>
            <person name="Riley R."/>
            <person name="LaButti K."/>
            <person name="Andreopoulos B."/>
            <person name="Lipzen A."/>
            <person name="Chen C."/>
            <person name="Yanf M."/>
            <person name="Daum C."/>
            <person name="Ng V."/>
            <person name="Clum A."/>
            <person name="Steindorff A."/>
            <person name="Ohm R."/>
            <person name="Martin F."/>
            <person name="Silar P."/>
            <person name="Natvig D."/>
            <person name="Lalanne C."/>
            <person name="Gautier V."/>
            <person name="Ament-velasquez S.L."/>
            <person name="Kruys A."/>
            <person name="Hutchinson M.I."/>
            <person name="Powell A.J."/>
            <person name="Barry K."/>
            <person name="Miller A.N."/>
            <person name="Grigoriev I.V."/>
            <person name="Debuchy R."/>
            <person name="Gladieux P."/>
            <person name="Thoren M.H."/>
            <person name="Johannesson H."/>
        </authorList>
    </citation>
    <scope>NUCLEOTIDE SEQUENCE</scope>
    <source>
        <strain evidence="2">CBS 232.78</strain>
    </source>
</reference>
<keyword evidence="3" id="KW-1185">Reference proteome</keyword>
<protein>
    <submittedName>
        <fullName evidence="2">Uncharacterized protein</fullName>
    </submittedName>
</protein>
<keyword evidence="1" id="KW-0732">Signal</keyword>
<evidence type="ECO:0000313" key="2">
    <source>
        <dbReference type="EMBL" id="KAK3377788.1"/>
    </source>
</evidence>
<feature type="signal peptide" evidence="1">
    <location>
        <begin position="1"/>
        <end position="20"/>
    </location>
</feature>
<feature type="chain" id="PRO_5041964725" evidence="1">
    <location>
        <begin position="21"/>
        <end position="261"/>
    </location>
</feature>
<dbReference type="Proteomes" id="UP001285441">
    <property type="component" value="Unassembled WGS sequence"/>
</dbReference>
<name>A0AAE0NC12_9PEZI</name>
<sequence length="261" mass="29309">MRASYLLLATSAVFFFPSEAKILGPWKITNFYRSCGQGISCVYFFNLNEKYFGTPATGEGDYYCGIGGLNLTFFNITPINLDKDAITFFSFLDIDLQNSHSRGLNASSNAYEIETLTNGNTIDMGVVSHHIESMLPRRDKPNPLNTTRQIVGMSILSTQQETNSTGMWFDITSSDGSSNRCEICVPETLKTESFPDQWYDEDAGFSISWRYKPDTDSAVMTLCNNGMEATWFKFDNIGSYDKMYCGNLTEELVYYMACGAI</sequence>
<gene>
    <name evidence="2" type="ORF">B0H63DRAFT_547398</name>
</gene>
<reference evidence="2" key="1">
    <citation type="journal article" date="2023" name="Mol. Phylogenet. Evol.">
        <title>Genome-scale phylogeny and comparative genomics of the fungal order Sordariales.</title>
        <authorList>
            <person name="Hensen N."/>
            <person name="Bonometti L."/>
            <person name="Westerberg I."/>
            <person name="Brannstrom I.O."/>
            <person name="Guillou S."/>
            <person name="Cros-Aarteil S."/>
            <person name="Calhoun S."/>
            <person name="Haridas S."/>
            <person name="Kuo A."/>
            <person name="Mondo S."/>
            <person name="Pangilinan J."/>
            <person name="Riley R."/>
            <person name="LaButti K."/>
            <person name="Andreopoulos B."/>
            <person name="Lipzen A."/>
            <person name="Chen C."/>
            <person name="Yan M."/>
            <person name="Daum C."/>
            <person name="Ng V."/>
            <person name="Clum A."/>
            <person name="Steindorff A."/>
            <person name="Ohm R.A."/>
            <person name="Martin F."/>
            <person name="Silar P."/>
            <person name="Natvig D.O."/>
            <person name="Lalanne C."/>
            <person name="Gautier V."/>
            <person name="Ament-Velasquez S.L."/>
            <person name="Kruys A."/>
            <person name="Hutchinson M.I."/>
            <person name="Powell A.J."/>
            <person name="Barry K."/>
            <person name="Miller A.N."/>
            <person name="Grigoriev I.V."/>
            <person name="Debuchy R."/>
            <person name="Gladieux P."/>
            <person name="Hiltunen Thoren M."/>
            <person name="Johannesson H."/>
        </authorList>
    </citation>
    <scope>NUCLEOTIDE SEQUENCE</scope>
    <source>
        <strain evidence="2">CBS 232.78</strain>
    </source>
</reference>
<organism evidence="2 3">
    <name type="scientific">Podospora didyma</name>
    <dbReference type="NCBI Taxonomy" id="330526"/>
    <lineage>
        <taxon>Eukaryota</taxon>
        <taxon>Fungi</taxon>
        <taxon>Dikarya</taxon>
        <taxon>Ascomycota</taxon>
        <taxon>Pezizomycotina</taxon>
        <taxon>Sordariomycetes</taxon>
        <taxon>Sordariomycetidae</taxon>
        <taxon>Sordariales</taxon>
        <taxon>Podosporaceae</taxon>
        <taxon>Podospora</taxon>
    </lineage>
</organism>
<evidence type="ECO:0000313" key="3">
    <source>
        <dbReference type="Proteomes" id="UP001285441"/>
    </source>
</evidence>
<evidence type="ECO:0000256" key="1">
    <source>
        <dbReference type="SAM" id="SignalP"/>
    </source>
</evidence>
<dbReference type="AlphaFoldDB" id="A0AAE0NC12"/>
<accession>A0AAE0NC12</accession>
<proteinExistence type="predicted"/>
<comment type="caution">
    <text evidence="2">The sequence shown here is derived from an EMBL/GenBank/DDBJ whole genome shotgun (WGS) entry which is preliminary data.</text>
</comment>